<dbReference type="EMBL" id="JAADYS010001168">
    <property type="protein sequence ID" value="KAF4464587.1"/>
    <property type="molecule type" value="Genomic_DNA"/>
</dbReference>
<dbReference type="Proteomes" id="UP000554235">
    <property type="component" value="Unassembled WGS sequence"/>
</dbReference>
<dbReference type="InterPro" id="IPR039556">
    <property type="entry name" value="ICL/PEPM"/>
</dbReference>
<sequence>MGSNGNSNGNSHPVSAATKLRRLLESDEIVVAPGVYDGFSARIAHEVGFECIYMTGAGTCASKLGQPDLGFASLNDMREHAEMIANLDPSVPLIADADTGYGGPNMVARTVAQYHRSGVAGLHIEDQIQTKRCGHLGGKAVVDVETFSQRIGAAYQARKQLGSDIVIIARTDALQTHGFAEAIRRLRAAVDAGADVGFLEGVTTADEARKVCELMAPTPMLLNMVEHGATPSWTPEEAKEFGYKMVIFPFASIGPAYRAIRDVFVQIKETGRTGLEKSFTPKKLFTIVGLEEAMALDVAAGGRLYDRVFKSDRTLRRAYTGASWLQRGSDCSHLLRTAKNSLGSDCRGLHLRMDGAVDAASLARAGGRPDAASRRSGATADTTNADKASGRRKACDECKQQKLRCDLAGSEDTTVAVCSRCSRLGLECKIGVGFRRTRKRRRSVDLQNEIRDLRKRLEEAQDGPNTASQVTATDATGWTMTAAPAAGDILPPASVDGNMSLQLESSRTALPGPSSISADESPAAATDVTETSRAPGLTTRPVIDQPGPRRRFSSSLPRPRALGNTALSVEEIDELFDMTCHHPYMPVIDISRPAHEYYHLSELLFWAIVSVASRRMLSHPTLLPRLARSVTDLMWKMLRSVSYSVTTVQALVLLCTWPFPTSSSTADPTFMLVGTMLQIGTQMGLHRALDAQDFTKVPTRLGASEYAEWVRTWEACNIVAQSVSVGCGLPIFIQAYDGPLAVTQRTDSADGSTSGFSLLYRRRVEQFRLRVSSSLGVYTSSTGADARVNERLTMYRLLNMDLSDLEREIQDSALDTWHLAAARLHLHAFYLLDDATTDGYKDRIITLYLTAQRLIELSIDKDALKPEFCDYCPFFCYQVFVCAAFSILKVLMNGYFRSILDVSAGTKILEAAMTALRKISVVNNDLPARLGDIIGFFCALPDTTVVGGATMDDLRLRQVKNRMSMSVVYDCLWTWRRYFQSEENEKEAGDNGFTAEDESNALKLRYLDADEYALVRMILSPEDLQRSLSFDIPMEIGGFLDMGLSF</sequence>
<dbReference type="GO" id="GO:0046421">
    <property type="term" value="F:methylisocitrate lyase activity"/>
    <property type="evidence" value="ECO:0007669"/>
    <property type="project" value="UniProtKB-EC"/>
</dbReference>
<name>A0A8H4L824_9HYPO</name>
<dbReference type="SUPFAM" id="SSF57701">
    <property type="entry name" value="Zn2/Cys6 DNA-binding domain"/>
    <property type="match status" value="1"/>
</dbReference>
<dbReference type="InterPro" id="IPR001138">
    <property type="entry name" value="Zn2Cys6_DnaBD"/>
</dbReference>
<feature type="domain" description="Zn(2)-C6 fungal-type" evidence="6">
    <location>
        <begin position="394"/>
        <end position="430"/>
    </location>
</feature>
<dbReference type="InterPro" id="IPR007219">
    <property type="entry name" value="XnlR_reg_dom"/>
</dbReference>
<dbReference type="OrthoDB" id="3163292at2759"/>
<protein>
    <submittedName>
        <fullName evidence="7">Methylisocitrate lyase</fullName>
    </submittedName>
</protein>
<dbReference type="PROSITE" id="PS00463">
    <property type="entry name" value="ZN2_CY6_FUNGAL_1"/>
    <property type="match status" value="1"/>
</dbReference>
<feature type="compositionally biased region" description="Polar residues" evidence="5">
    <location>
        <begin position="506"/>
        <end position="518"/>
    </location>
</feature>
<organism evidence="7 8">
    <name type="scientific">Fusarium albosuccineum</name>
    <dbReference type="NCBI Taxonomy" id="1237068"/>
    <lineage>
        <taxon>Eukaryota</taxon>
        <taxon>Fungi</taxon>
        <taxon>Dikarya</taxon>
        <taxon>Ascomycota</taxon>
        <taxon>Pezizomycotina</taxon>
        <taxon>Sordariomycetes</taxon>
        <taxon>Hypocreomycetidae</taxon>
        <taxon>Hypocreales</taxon>
        <taxon>Nectriaceae</taxon>
        <taxon>Fusarium</taxon>
        <taxon>Fusarium decemcellulare species complex</taxon>
    </lineage>
</organism>
<dbReference type="Pfam" id="PF04082">
    <property type="entry name" value="Fungal_trans"/>
    <property type="match status" value="1"/>
</dbReference>
<accession>A0A8H4L824</accession>
<keyword evidence="3" id="KW-0539">Nucleus</keyword>
<reference evidence="7 8" key="1">
    <citation type="submission" date="2020-01" db="EMBL/GenBank/DDBJ databases">
        <title>Identification and distribution of gene clusters putatively required for synthesis of sphingolipid metabolism inhibitors in phylogenetically diverse species of the filamentous fungus Fusarium.</title>
        <authorList>
            <person name="Kim H.-S."/>
            <person name="Busman M."/>
            <person name="Brown D.W."/>
            <person name="Divon H."/>
            <person name="Uhlig S."/>
            <person name="Proctor R.H."/>
        </authorList>
    </citation>
    <scope>NUCLEOTIDE SEQUENCE [LARGE SCALE GENOMIC DNA]</scope>
    <source>
        <strain evidence="7 8">NRRL 20459</strain>
    </source>
</reference>
<dbReference type="InterPro" id="IPR018523">
    <property type="entry name" value="Isocitrate_lyase_ph_CS"/>
</dbReference>
<evidence type="ECO:0000256" key="4">
    <source>
        <dbReference type="ARBA" id="ARBA00061405"/>
    </source>
</evidence>
<dbReference type="AlphaFoldDB" id="A0A8H4L824"/>
<dbReference type="InterPro" id="IPR036864">
    <property type="entry name" value="Zn2-C6_fun-type_DNA-bd_sf"/>
</dbReference>
<dbReference type="PANTHER" id="PTHR42905:SF2">
    <property type="entry name" value="PHOSPHOENOLPYRUVATE CARBOXYLASE FAMILY PROTEIN"/>
    <property type="match status" value="1"/>
</dbReference>
<dbReference type="Gene3D" id="4.10.240.10">
    <property type="entry name" value="Zn(2)-C6 fungal-type DNA-binding domain"/>
    <property type="match status" value="1"/>
</dbReference>
<keyword evidence="2" id="KW-0479">Metal-binding</keyword>
<proteinExistence type="inferred from homology"/>
<keyword evidence="7" id="KW-0456">Lyase</keyword>
<dbReference type="CDD" id="cd00377">
    <property type="entry name" value="ICL_PEPM"/>
    <property type="match status" value="1"/>
</dbReference>
<dbReference type="PROSITE" id="PS50048">
    <property type="entry name" value="ZN2_CY6_FUNGAL_2"/>
    <property type="match status" value="1"/>
</dbReference>
<dbReference type="PROSITE" id="PS00161">
    <property type="entry name" value="ISOCITRATE_LYASE"/>
    <property type="match status" value="1"/>
</dbReference>
<dbReference type="FunFam" id="3.20.20.60:FF:000009">
    <property type="entry name" value="2-methylisocitrate lyase"/>
    <property type="match status" value="1"/>
</dbReference>
<comment type="similarity">
    <text evidence="4">Belongs to the isocitrate lyase/PEP mutase superfamily.</text>
</comment>
<dbReference type="GO" id="GO:0000981">
    <property type="term" value="F:DNA-binding transcription factor activity, RNA polymerase II-specific"/>
    <property type="evidence" value="ECO:0007669"/>
    <property type="project" value="InterPro"/>
</dbReference>
<dbReference type="InterPro" id="IPR015813">
    <property type="entry name" value="Pyrv/PenolPyrv_kinase-like_dom"/>
</dbReference>
<dbReference type="CDD" id="cd00067">
    <property type="entry name" value="GAL4"/>
    <property type="match status" value="1"/>
</dbReference>
<dbReference type="SMART" id="SM00066">
    <property type="entry name" value="GAL4"/>
    <property type="match status" value="1"/>
</dbReference>
<dbReference type="GO" id="GO:0006351">
    <property type="term" value="P:DNA-templated transcription"/>
    <property type="evidence" value="ECO:0007669"/>
    <property type="project" value="InterPro"/>
</dbReference>
<feature type="region of interest" description="Disordered" evidence="5">
    <location>
        <begin position="363"/>
        <end position="391"/>
    </location>
</feature>
<feature type="region of interest" description="Disordered" evidence="5">
    <location>
        <begin position="456"/>
        <end position="476"/>
    </location>
</feature>
<dbReference type="Pfam" id="PF13714">
    <property type="entry name" value="PEP_mutase"/>
    <property type="match status" value="1"/>
</dbReference>
<dbReference type="Gene3D" id="3.20.20.60">
    <property type="entry name" value="Phosphoenolpyruvate-binding domains"/>
    <property type="match status" value="1"/>
</dbReference>
<dbReference type="Pfam" id="PF00172">
    <property type="entry name" value="Zn_clus"/>
    <property type="match status" value="1"/>
</dbReference>
<dbReference type="GO" id="GO:0003677">
    <property type="term" value="F:DNA binding"/>
    <property type="evidence" value="ECO:0007669"/>
    <property type="project" value="InterPro"/>
</dbReference>
<evidence type="ECO:0000256" key="2">
    <source>
        <dbReference type="ARBA" id="ARBA00022723"/>
    </source>
</evidence>
<dbReference type="CDD" id="cd12148">
    <property type="entry name" value="fungal_TF_MHR"/>
    <property type="match status" value="1"/>
</dbReference>
<evidence type="ECO:0000313" key="7">
    <source>
        <dbReference type="EMBL" id="KAF4464587.1"/>
    </source>
</evidence>
<gene>
    <name evidence="7" type="ORF">FALBO_8581</name>
</gene>
<feature type="region of interest" description="Disordered" evidence="5">
    <location>
        <begin position="506"/>
        <end position="558"/>
    </location>
</feature>
<dbReference type="PANTHER" id="PTHR42905">
    <property type="entry name" value="PHOSPHOENOLPYRUVATE CARBOXYLASE"/>
    <property type="match status" value="1"/>
</dbReference>
<evidence type="ECO:0000256" key="5">
    <source>
        <dbReference type="SAM" id="MobiDB-lite"/>
    </source>
</evidence>
<evidence type="ECO:0000259" key="6">
    <source>
        <dbReference type="PROSITE" id="PS50048"/>
    </source>
</evidence>
<comment type="caution">
    <text evidence="7">The sequence shown here is derived from an EMBL/GenBank/DDBJ whole genome shotgun (WGS) entry which is preliminary data.</text>
</comment>
<dbReference type="GO" id="GO:0008270">
    <property type="term" value="F:zinc ion binding"/>
    <property type="evidence" value="ECO:0007669"/>
    <property type="project" value="InterPro"/>
</dbReference>
<keyword evidence="8" id="KW-1185">Reference proteome</keyword>
<evidence type="ECO:0000313" key="8">
    <source>
        <dbReference type="Proteomes" id="UP000554235"/>
    </source>
</evidence>
<evidence type="ECO:0000256" key="1">
    <source>
        <dbReference type="ARBA" id="ARBA00001050"/>
    </source>
</evidence>
<dbReference type="InterPro" id="IPR040442">
    <property type="entry name" value="Pyrv_kinase-like_dom_sf"/>
</dbReference>
<comment type="catalytic activity">
    <reaction evidence="1">
        <text>(2S,3R)-3-hydroxybutane-1,2,3-tricarboxylate = pyruvate + succinate</text>
        <dbReference type="Rhea" id="RHEA:16809"/>
        <dbReference type="ChEBI" id="CHEBI:15361"/>
        <dbReference type="ChEBI" id="CHEBI:30031"/>
        <dbReference type="ChEBI" id="CHEBI:57429"/>
        <dbReference type="EC" id="4.1.3.30"/>
    </reaction>
</comment>
<dbReference type="SUPFAM" id="SSF51621">
    <property type="entry name" value="Phosphoenolpyruvate/pyruvate domain"/>
    <property type="match status" value="1"/>
</dbReference>
<feature type="compositionally biased region" description="Polar residues" evidence="5">
    <location>
        <begin position="463"/>
        <end position="476"/>
    </location>
</feature>
<evidence type="ECO:0000256" key="3">
    <source>
        <dbReference type="ARBA" id="ARBA00023242"/>
    </source>
</evidence>